<keyword evidence="6" id="KW-0496">Mitochondrion</keyword>
<evidence type="ECO:0000256" key="4">
    <source>
        <dbReference type="ARBA" id="ARBA00022787"/>
    </source>
</evidence>
<dbReference type="InterPro" id="IPR050931">
    <property type="entry name" value="Mito_Protein_Transport_Metaxin"/>
</dbReference>
<dbReference type="GO" id="GO:0015031">
    <property type="term" value="P:protein transport"/>
    <property type="evidence" value="ECO:0007669"/>
    <property type="project" value="UniProtKB-KW"/>
</dbReference>
<evidence type="ECO:0000256" key="1">
    <source>
        <dbReference type="ARBA" id="ARBA00004294"/>
    </source>
</evidence>
<comment type="caution">
    <text evidence="11">The sequence shown here is derived from an EMBL/GenBank/DDBJ whole genome shotgun (WGS) entry which is preliminary data.</text>
</comment>
<evidence type="ECO:0000256" key="3">
    <source>
        <dbReference type="ARBA" id="ARBA00022448"/>
    </source>
</evidence>
<dbReference type="Gene3D" id="1.20.1050.10">
    <property type="match status" value="1"/>
</dbReference>
<evidence type="ECO:0000256" key="7">
    <source>
        <dbReference type="ARBA" id="ARBA00023136"/>
    </source>
</evidence>
<sequence>LPSYFKLFLRNIFKTVLFQMSLFLMPAEFTLPSFDAHSLQYMAFANIACLPLFKTTPKHTFALSGFDYPVFENEEIRIANSFDRFVSYCRNKWPASYYNMSGDLGDSIYDKCDYVALKCFVDTNLYPAYMSMTWLDECNYNVVMKPFLAQHWGLLSRWAYTRAMRRAAEIVLLERYHTSVKDAQKLATANAMHCIRYLSEKLGSQPYFRGDFPCVFDVYVFGYLAPMILMPQGNDKIKVFIKWNCPNIHAFVYRFLAEYISLPADEKEEQYKNILRVQREIECYKEMMAQRALNREKYSMKNVLAFAVTALVLTIACACYTGCVSFYTTTNTA</sequence>
<name>A0A0V0XVM6_TRIPS</name>
<evidence type="ECO:0000313" key="12">
    <source>
        <dbReference type="Proteomes" id="UP000054815"/>
    </source>
</evidence>
<feature type="non-terminal residue" evidence="11">
    <location>
        <position position="1"/>
    </location>
</feature>
<evidence type="ECO:0000259" key="9">
    <source>
        <dbReference type="Pfam" id="PF10568"/>
    </source>
</evidence>
<evidence type="ECO:0000256" key="2">
    <source>
        <dbReference type="ARBA" id="ARBA00009170"/>
    </source>
</evidence>
<keyword evidence="8" id="KW-1133">Transmembrane helix</keyword>
<dbReference type="InterPro" id="IPR033468">
    <property type="entry name" value="Metaxin_GST"/>
</dbReference>
<dbReference type="InterPro" id="IPR036282">
    <property type="entry name" value="Glutathione-S-Trfase_C_sf"/>
</dbReference>
<keyword evidence="3" id="KW-0813">Transport</keyword>
<dbReference type="EMBL" id="JYDU01000124">
    <property type="protein sequence ID" value="KRX91925.1"/>
    <property type="molecule type" value="Genomic_DNA"/>
</dbReference>
<evidence type="ECO:0000259" key="10">
    <source>
        <dbReference type="Pfam" id="PF17171"/>
    </source>
</evidence>
<keyword evidence="4" id="KW-1000">Mitochondrion outer membrane</keyword>
<keyword evidence="7 8" id="KW-0472">Membrane</keyword>
<dbReference type="PANTHER" id="PTHR12289">
    <property type="entry name" value="METAXIN RELATED"/>
    <property type="match status" value="1"/>
</dbReference>
<proteinExistence type="inferred from homology"/>
<evidence type="ECO:0000256" key="5">
    <source>
        <dbReference type="ARBA" id="ARBA00022927"/>
    </source>
</evidence>
<dbReference type="InterPro" id="IPR019564">
    <property type="entry name" value="Sam37/metaxin_N"/>
</dbReference>
<organism evidence="11 12">
    <name type="scientific">Trichinella pseudospiralis</name>
    <name type="common">Parasitic roundworm</name>
    <dbReference type="NCBI Taxonomy" id="6337"/>
    <lineage>
        <taxon>Eukaryota</taxon>
        <taxon>Metazoa</taxon>
        <taxon>Ecdysozoa</taxon>
        <taxon>Nematoda</taxon>
        <taxon>Enoplea</taxon>
        <taxon>Dorylaimia</taxon>
        <taxon>Trichinellida</taxon>
        <taxon>Trichinellidae</taxon>
        <taxon>Trichinella</taxon>
    </lineage>
</organism>
<dbReference type="Pfam" id="PF10568">
    <property type="entry name" value="Tom37"/>
    <property type="match status" value="1"/>
</dbReference>
<protein>
    <submittedName>
        <fullName evidence="11">Metaxin-1-like protein</fullName>
    </submittedName>
</protein>
<accession>A0A0V0XVM6</accession>
<dbReference type="AlphaFoldDB" id="A0A0V0XVM6"/>
<feature type="domain" description="Mitochondrial outer membrane transport complex Sam37/metaxin N-terminal" evidence="9">
    <location>
        <begin position="39"/>
        <end position="165"/>
    </location>
</feature>
<dbReference type="SUPFAM" id="SSF47616">
    <property type="entry name" value="GST C-terminal domain-like"/>
    <property type="match status" value="1"/>
</dbReference>
<evidence type="ECO:0000256" key="8">
    <source>
        <dbReference type="SAM" id="Phobius"/>
    </source>
</evidence>
<reference evidence="11 12" key="1">
    <citation type="submission" date="2015-01" db="EMBL/GenBank/DDBJ databases">
        <title>Evolution of Trichinella species and genotypes.</title>
        <authorList>
            <person name="Korhonen P.K."/>
            <person name="Edoardo P."/>
            <person name="Giuseppe L.R."/>
            <person name="Gasser R.B."/>
        </authorList>
    </citation>
    <scope>NUCLEOTIDE SEQUENCE [LARGE SCALE GENOMIC DNA]</scope>
    <source>
        <strain evidence="11">ISS141</strain>
    </source>
</reference>
<keyword evidence="8" id="KW-0812">Transmembrane</keyword>
<dbReference type="STRING" id="6337.A0A0V0XVM6"/>
<dbReference type="Proteomes" id="UP000054815">
    <property type="component" value="Unassembled WGS sequence"/>
</dbReference>
<comment type="subcellular location">
    <subcellularLocation>
        <location evidence="1">Mitochondrion outer membrane</location>
    </subcellularLocation>
</comment>
<dbReference type="GO" id="GO:0007005">
    <property type="term" value="P:mitochondrion organization"/>
    <property type="evidence" value="ECO:0007669"/>
    <property type="project" value="TreeGrafter"/>
</dbReference>
<evidence type="ECO:0000256" key="6">
    <source>
        <dbReference type="ARBA" id="ARBA00023128"/>
    </source>
</evidence>
<gene>
    <name evidence="11" type="primary">mtx-1</name>
    <name evidence="11" type="ORF">T4E_12291</name>
</gene>
<evidence type="ECO:0000313" key="11">
    <source>
        <dbReference type="EMBL" id="KRX91925.1"/>
    </source>
</evidence>
<dbReference type="GO" id="GO:0001401">
    <property type="term" value="C:SAM complex"/>
    <property type="evidence" value="ECO:0007669"/>
    <property type="project" value="InterPro"/>
</dbReference>
<comment type="similarity">
    <text evidence="2">Belongs to the metaxin family.</text>
</comment>
<feature type="domain" description="Metaxin glutathione S-transferase" evidence="10">
    <location>
        <begin position="191"/>
        <end position="254"/>
    </location>
</feature>
<dbReference type="PANTHER" id="PTHR12289:SF41">
    <property type="entry name" value="FAILED AXON CONNECTIONS-RELATED"/>
    <property type="match status" value="1"/>
</dbReference>
<dbReference type="Pfam" id="PF17171">
    <property type="entry name" value="GST_C_6"/>
    <property type="match status" value="1"/>
</dbReference>
<keyword evidence="5" id="KW-0653">Protein transport</keyword>
<feature type="transmembrane region" description="Helical" evidence="8">
    <location>
        <begin position="303"/>
        <end position="327"/>
    </location>
</feature>